<keyword evidence="18" id="KW-1185">Reference proteome</keyword>
<dbReference type="Gene3D" id="3.20.20.70">
    <property type="entry name" value="Aldolase class I"/>
    <property type="match status" value="2"/>
</dbReference>
<dbReference type="PANTHER" id="PTHR11938">
    <property type="entry name" value="FAD NADPH DEHYDROGENASE/OXIDOREDUCTASE"/>
    <property type="match status" value="1"/>
</dbReference>
<feature type="domain" description="Glutamate synthase central-N" evidence="16">
    <location>
        <begin position="19"/>
        <end position="301"/>
    </location>
</feature>
<keyword evidence="7" id="KW-0479">Metal-binding</keyword>
<dbReference type="Proteomes" id="UP000092462">
    <property type="component" value="Unassembled WGS sequence"/>
</dbReference>
<dbReference type="VEuPathDB" id="VectorBase:PPAPM1_000107"/>
<keyword evidence="5" id="KW-0285">Flavoprotein</keyword>
<dbReference type="FunFam" id="3.20.20.70:FF:000031">
    <property type="entry name" value="Glutamate synthase 1 [NADH]"/>
    <property type="match status" value="1"/>
</dbReference>
<evidence type="ECO:0000256" key="11">
    <source>
        <dbReference type="ARBA" id="ARBA00023014"/>
    </source>
</evidence>
<keyword evidence="10" id="KW-0408">Iron</keyword>
<evidence type="ECO:0000256" key="1">
    <source>
        <dbReference type="ARBA" id="ARBA00001917"/>
    </source>
</evidence>
<feature type="domain" description="Glutamate synthase" evidence="15">
    <location>
        <begin position="391"/>
        <end position="561"/>
    </location>
</feature>
<comment type="cofactor">
    <cofactor evidence="1">
        <name>FMN</name>
        <dbReference type="ChEBI" id="CHEBI:58210"/>
    </cofactor>
</comment>
<name>A0A1B0DCN6_PHLPP</name>
<dbReference type="Pfam" id="PF01645">
    <property type="entry name" value="Glu_synthase"/>
    <property type="match status" value="1"/>
</dbReference>
<comment type="cofactor">
    <cofactor evidence="2">
        <name>[3Fe-4S] cluster</name>
        <dbReference type="ChEBI" id="CHEBI:21137"/>
    </cofactor>
</comment>
<evidence type="ECO:0000256" key="4">
    <source>
        <dbReference type="ARBA" id="ARBA00022605"/>
    </source>
</evidence>
<dbReference type="GO" id="GO:0046872">
    <property type="term" value="F:metal ion binding"/>
    <property type="evidence" value="ECO:0007669"/>
    <property type="project" value="UniProtKB-KW"/>
</dbReference>
<keyword evidence="4" id="KW-0028">Amino-acid biosynthesis</keyword>
<reference evidence="17" key="1">
    <citation type="submission" date="2022-08" db="UniProtKB">
        <authorList>
            <consortium name="EnsemblMetazoa"/>
        </authorList>
    </citation>
    <scope>IDENTIFICATION</scope>
    <source>
        <strain evidence="17">Israel</strain>
    </source>
</reference>
<evidence type="ECO:0000313" key="18">
    <source>
        <dbReference type="Proteomes" id="UP000092462"/>
    </source>
</evidence>
<dbReference type="GO" id="GO:0019676">
    <property type="term" value="P:ammonia assimilation cycle"/>
    <property type="evidence" value="ECO:0007669"/>
    <property type="project" value="TreeGrafter"/>
</dbReference>
<dbReference type="InterPro" id="IPR050711">
    <property type="entry name" value="ET-N_metabolism_enzyme"/>
</dbReference>
<dbReference type="SUPFAM" id="SSF51395">
    <property type="entry name" value="FMN-linked oxidoreductases"/>
    <property type="match status" value="1"/>
</dbReference>
<evidence type="ECO:0000256" key="12">
    <source>
        <dbReference type="ARBA" id="ARBA00023164"/>
    </source>
</evidence>
<evidence type="ECO:0000259" key="16">
    <source>
        <dbReference type="Pfam" id="PF04898"/>
    </source>
</evidence>
<dbReference type="Pfam" id="PF04898">
    <property type="entry name" value="Glu_syn_central"/>
    <property type="match status" value="1"/>
</dbReference>
<protein>
    <recommendedName>
        <fullName evidence="19">Glutamate synthase domain-containing protein</fullName>
    </recommendedName>
</protein>
<keyword evidence="11" id="KW-0411">Iron-sulfur</keyword>
<keyword evidence="12" id="KW-0314">Glutamate biosynthesis</keyword>
<comment type="similarity">
    <text evidence="3">Belongs to the glutamate synthase family.</text>
</comment>
<dbReference type="InterPro" id="IPR013785">
    <property type="entry name" value="Aldolase_TIM"/>
</dbReference>
<evidence type="ECO:0000259" key="15">
    <source>
        <dbReference type="Pfam" id="PF01645"/>
    </source>
</evidence>
<dbReference type="EnsemblMetazoa" id="PPAI005575-RA">
    <property type="protein sequence ID" value="PPAI005575-PA"/>
    <property type="gene ID" value="PPAI005575"/>
</dbReference>
<evidence type="ECO:0000256" key="13">
    <source>
        <dbReference type="ARBA" id="ARBA00023291"/>
    </source>
</evidence>
<proteinExistence type="inferred from homology"/>
<evidence type="ECO:0000256" key="5">
    <source>
        <dbReference type="ARBA" id="ARBA00022630"/>
    </source>
</evidence>
<dbReference type="InterPro" id="IPR006982">
    <property type="entry name" value="Glu_synth_centr_N"/>
</dbReference>
<dbReference type="GO" id="GO:0016040">
    <property type="term" value="F:glutamate synthase (NADH) activity"/>
    <property type="evidence" value="ECO:0007669"/>
    <property type="project" value="TreeGrafter"/>
</dbReference>
<accession>A0A1B0DCN6</accession>
<dbReference type="InterPro" id="IPR002932">
    <property type="entry name" value="Glu_synthdom"/>
</dbReference>
<keyword evidence="6" id="KW-0288">FMN</keyword>
<sequence>MDGVNGQVKRRDGILDPRLLLFGYTTETVNMLLMPMIENKKEALGSMGNDAPLACLSAFQPLPYEYFKQLFAQVTNPPIDPFREKIVMSLQCPIGPEANILQPSALQVHRIWLNNPILSVTDTEILKRNRHRDWKTKILDITFPCEEGPDGYSNALQRVCLEGKAAAEQGYQLLVLSDRQAGADRCPLSALLALGALHHHLIETRQRMKVGVIVETAEAREVHHMCVLLGYGADAICPYLVFEMASALREDGVLSRDLSDNMIYQAYSQAIDTGIAKVMAKMGISTLQSYKGAQIFEAVGIGEDVVNLCFRGTQSRLGGVNLKIMALETLTRHSMAYGSGSPDMKILRNPGQYHWRTGGEGHINDPASIAALQEAAVANSLSAYEKYRASTMESLVENRQKISLDEVEPASEIVKRFATGAMSFGSISLEAHSTLAVSMNRLGGKSNTGEGGENADRYLNQDPEFNKRSAIKQVASGRFGVTASYLAHADDLQIKMAQGAKPGEGGELPGYKVTKDIASTRHSVPGVGLISPPPHHDIYSIEDLAELIYDLKCSNPRARIS</sequence>
<evidence type="ECO:0000256" key="8">
    <source>
        <dbReference type="ARBA" id="ARBA00022962"/>
    </source>
</evidence>
<keyword evidence="8" id="KW-0315">Glutamine amidotransferase</keyword>
<dbReference type="GO" id="GO:0006537">
    <property type="term" value="P:glutamate biosynthetic process"/>
    <property type="evidence" value="ECO:0007669"/>
    <property type="project" value="UniProtKB-KW"/>
</dbReference>
<evidence type="ECO:0000256" key="6">
    <source>
        <dbReference type="ARBA" id="ARBA00022643"/>
    </source>
</evidence>
<comment type="pathway">
    <text evidence="14">Amino-acid biosynthesis.</text>
</comment>
<dbReference type="GO" id="GO:0051538">
    <property type="term" value="F:3 iron, 4 sulfur cluster binding"/>
    <property type="evidence" value="ECO:0007669"/>
    <property type="project" value="UniProtKB-KW"/>
</dbReference>
<dbReference type="EMBL" id="AJVK01031000">
    <property type="status" value="NOT_ANNOTATED_CDS"/>
    <property type="molecule type" value="Genomic_DNA"/>
</dbReference>
<evidence type="ECO:0000256" key="2">
    <source>
        <dbReference type="ARBA" id="ARBA00001927"/>
    </source>
</evidence>
<evidence type="ECO:0000256" key="3">
    <source>
        <dbReference type="ARBA" id="ARBA00009716"/>
    </source>
</evidence>
<organism evidence="17 18">
    <name type="scientific">Phlebotomus papatasi</name>
    <name type="common">Sandfly</name>
    <dbReference type="NCBI Taxonomy" id="29031"/>
    <lineage>
        <taxon>Eukaryota</taxon>
        <taxon>Metazoa</taxon>
        <taxon>Ecdysozoa</taxon>
        <taxon>Arthropoda</taxon>
        <taxon>Hexapoda</taxon>
        <taxon>Insecta</taxon>
        <taxon>Pterygota</taxon>
        <taxon>Neoptera</taxon>
        <taxon>Endopterygota</taxon>
        <taxon>Diptera</taxon>
        <taxon>Nematocera</taxon>
        <taxon>Psychodoidea</taxon>
        <taxon>Psychodidae</taxon>
        <taxon>Phlebotomus</taxon>
        <taxon>Phlebotomus</taxon>
    </lineage>
</organism>
<evidence type="ECO:0008006" key="19">
    <source>
        <dbReference type="Google" id="ProtNLM"/>
    </source>
</evidence>
<dbReference type="AlphaFoldDB" id="A0A1B0DCN6"/>
<evidence type="ECO:0000256" key="9">
    <source>
        <dbReference type="ARBA" id="ARBA00023002"/>
    </source>
</evidence>
<evidence type="ECO:0000256" key="14">
    <source>
        <dbReference type="ARBA" id="ARBA00029440"/>
    </source>
</evidence>
<evidence type="ECO:0000313" key="17">
    <source>
        <dbReference type="EnsemblMetazoa" id="PPAI005575-PA"/>
    </source>
</evidence>
<keyword evidence="13" id="KW-0003">3Fe-4S</keyword>
<dbReference type="PANTHER" id="PTHR11938:SF133">
    <property type="entry name" value="GLUTAMATE SYNTHASE (NADH)"/>
    <property type="match status" value="1"/>
</dbReference>
<keyword evidence="9" id="KW-0560">Oxidoreductase</keyword>
<evidence type="ECO:0000256" key="7">
    <source>
        <dbReference type="ARBA" id="ARBA00022723"/>
    </source>
</evidence>
<dbReference type="VEuPathDB" id="VectorBase:PPAI005575"/>
<evidence type="ECO:0000256" key="10">
    <source>
        <dbReference type="ARBA" id="ARBA00023004"/>
    </source>
</evidence>
<dbReference type="CDD" id="cd02808">
    <property type="entry name" value="GltS_FMN"/>
    <property type="match status" value="1"/>
</dbReference>